<dbReference type="Gene3D" id="3.30.530.20">
    <property type="match status" value="1"/>
</dbReference>
<evidence type="ECO:0000313" key="1">
    <source>
        <dbReference type="EMBL" id="KAF1933204.1"/>
    </source>
</evidence>
<organism evidence="1 2">
    <name type="scientific">Didymella exigua CBS 183.55</name>
    <dbReference type="NCBI Taxonomy" id="1150837"/>
    <lineage>
        <taxon>Eukaryota</taxon>
        <taxon>Fungi</taxon>
        <taxon>Dikarya</taxon>
        <taxon>Ascomycota</taxon>
        <taxon>Pezizomycotina</taxon>
        <taxon>Dothideomycetes</taxon>
        <taxon>Pleosporomycetidae</taxon>
        <taxon>Pleosporales</taxon>
        <taxon>Pleosporineae</taxon>
        <taxon>Didymellaceae</taxon>
        <taxon>Didymella</taxon>
    </lineage>
</organism>
<sequence>MSNVLRASIEINASPEAVRAKFLDFSALPSYSRFFEKVDSPRPGIELQKGDKVSIKITNSPTFAGSIVTNTPELFAWTGSVPLIFTGTHTFHWTPSQTTPGGTTFMQEEKFTGLLGGLLYSDGAIAKSAGMKEKTRKGWEGFNVDLKRAVEAGQG</sequence>
<reference evidence="1" key="1">
    <citation type="journal article" date="2020" name="Stud. Mycol.">
        <title>101 Dothideomycetes genomes: a test case for predicting lifestyles and emergence of pathogens.</title>
        <authorList>
            <person name="Haridas S."/>
            <person name="Albert R."/>
            <person name="Binder M."/>
            <person name="Bloem J."/>
            <person name="Labutti K."/>
            <person name="Salamov A."/>
            <person name="Andreopoulos B."/>
            <person name="Baker S."/>
            <person name="Barry K."/>
            <person name="Bills G."/>
            <person name="Bluhm B."/>
            <person name="Cannon C."/>
            <person name="Castanera R."/>
            <person name="Culley D."/>
            <person name="Daum C."/>
            <person name="Ezra D."/>
            <person name="Gonzalez J."/>
            <person name="Henrissat B."/>
            <person name="Kuo A."/>
            <person name="Liang C."/>
            <person name="Lipzen A."/>
            <person name="Lutzoni F."/>
            <person name="Magnuson J."/>
            <person name="Mondo S."/>
            <person name="Nolan M."/>
            <person name="Ohm R."/>
            <person name="Pangilinan J."/>
            <person name="Park H.-J."/>
            <person name="Ramirez L."/>
            <person name="Alfaro M."/>
            <person name="Sun H."/>
            <person name="Tritt A."/>
            <person name="Yoshinaga Y."/>
            <person name="Zwiers L.-H."/>
            <person name="Turgeon B."/>
            <person name="Goodwin S."/>
            <person name="Spatafora J."/>
            <person name="Crous P."/>
            <person name="Grigoriev I."/>
        </authorList>
    </citation>
    <scope>NUCLEOTIDE SEQUENCE</scope>
    <source>
        <strain evidence="1">CBS 183.55</strain>
    </source>
</reference>
<keyword evidence="2" id="KW-1185">Reference proteome</keyword>
<dbReference type="PANTHER" id="PTHR36166:SF1">
    <property type="entry name" value="SRPBCC DOMAIN-CONTAINING PROTEIN"/>
    <property type="match status" value="1"/>
</dbReference>
<dbReference type="SUPFAM" id="SSF55961">
    <property type="entry name" value="Bet v1-like"/>
    <property type="match status" value="1"/>
</dbReference>
<dbReference type="Pfam" id="PF10604">
    <property type="entry name" value="Polyketide_cyc2"/>
    <property type="match status" value="1"/>
</dbReference>
<dbReference type="OrthoDB" id="509124at2759"/>
<dbReference type="InterPro" id="IPR019587">
    <property type="entry name" value="Polyketide_cyclase/dehydratase"/>
</dbReference>
<gene>
    <name evidence="1" type="ORF">M421DRAFT_643</name>
</gene>
<proteinExistence type="predicted"/>
<dbReference type="AlphaFoldDB" id="A0A6A5S181"/>
<protein>
    <submittedName>
        <fullName evidence="1">Uncharacterized protein</fullName>
    </submittedName>
</protein>
<dbReference type="Proteomes" id="UP000800082">
    <property type="component" value="Unassembled WGS sequence"/>
</dbReference>
<dbReference type="InterPro" id="IPR023393">
    <property type="entry name" value="START-like_dom_sf"/>
</dbReference>
<dbReference type="GeneID" id="54353806"/>
<dbReference type="PANTHER" id="PTHR36166">
    <property type="entry name" value="CHROMOSOME 9, WHOLE GENOME SHOTGUN SEQUENCE"/>
    <property type="match status" value="1"/>
</dbReference>
<dbReference type="CDD" id="cd07822">
    <property type="entry name" value="SRPBCC_4"/>
    <property type="match status" value="1"/>
</dbReference>
<dbReference type="EMBL" id="ML978957">
    <property type="protein sequence ID" value="KAF1933204.1"/>
    <property type="molecule type" value="Genomic_DNA"/>
</dbReference>
<accession>A0A6A5S181</accession>
<name>A0A6A5S181_9PLEO</name>
<dbReference type="RefSeq" id="XP_033453452.1">
    <property type="nucleotide sequence ID" value="XM_033596139.1"/>
</dbReference>
<evidence type="ECO:0000313" key="2">
    <source>
        <dbReference type="Proteomes" id="UP000800082"/>
    </source>
</evidence>